<dbReference type="PRINTS" id="PR00463">
    <property type="entry name" value="EP450I"/>
</dbReference>
<dbReference type="GO" id="GO:0004497">
    <property type="term" value="F:monooxygenase activity"/>
    <property type="evidence" value="ECO:0007669"/>
    <property type="project" value="InterPro"/>
</dbReference>
<dbReference type="PANTHER" id="PTHR24305:SF222">
    <property type="entry name" value="CYTOCHROME P450 MONOOXYGENASE STCS"/>
    <property type="match status" value="1"/>
</dbReference>
<dbReference type="AlphaFoldDB" id="A0A9P4V4Y9"/>
<dbReference type="OrthoDB" id="10029320at2759"/>
<dbReference type="InterPro" id="IPR050121">
    <property type="entry name" value="Cytochrome_P450_monoxygenase"/>
</dbReference>
<keyword evidence="1" id="KW-0349">Heme</keyword>
<dbReference type="EMBL" id="ML996110">
    <property type="protein sequence ID" value="KAF2738239.1"/>
    <property type="molecule type" value="Genomic_DNA"/>
</dbReference>
<proteinExistence type="predicted"/>
<evidence type="ECO:0000313" key="3">
    <source>
        <dbReference type="Proteomes" id="UP000799444"/>
    </source>
</evidence>
<dbReference type="Gene3D" id="1.10.630.10">
    <property type="entry name" value="Cytochrome P450"/>
    <property type="match status" value="1"/>
</dbReference>
<dbReference type="PRINTS" id="PR00385">
    <property type="entry name" value="P450"/>
</dbReference>
<dbReference type="InterPro" id="IPR001128">
    <property type="entry name" value="Cyt_P450"/>
</dbReference>
<gene>
    <name evidence="2" type="ORF">EJ04DRAFT_415213</name>
</gene>
<reference evidence="2" key="1">
    <citation type="journal article" date="2020" name="Stud. Mycol.">
        <title>101 Dothideomycetes genomes: a test case for predicting lifestyles and emergence of pathogens.</title>
        <authorList>
            <person name="Haridas S."/>
            <person name="Albert R."/>
            <person name="Binder M."/>
            <person name="Bloem J."/>
            <person name="Labutti K."/>
            <person name="Salamov A."/>
            <person name="Andreopoulos B."/>
            <person name="Baker S."/>
            <person name="Barry K."/>
            <person name="Bills G."/>
            <person name="Bluhm B."/>
            <person name="Cannon C."/>
            <person name="Castanera R."/>
            <person name="Culley D."/>
            <person name="Daum C."/>
            <person name="Ezra D."/>
            <person name="Gonzalez J."/>
            <person name="Henrissat B."/>
            <person name="Kuo A."/>
            <person name="Liang C."/>
            <person name="Lipzen A."/>
            <person name="Lutzoni F."/>
            <person name="Magnuson J."/>
            <person name="Mondo S."/>
            <person name="Nolan M."/>
            <person name="Ohm R."/>
            <person name="Pangilinan J."/>
            <person name="Park H.-J."/>
            <person name="Ramirez L."/>
            <person name="Alfaro M."/>
            <person name="Sun H."/>
            <person name="Tritt A."/>
            <person name="Yoshinaga Y."/>
            <person name="Zwiers L.-H."/>
            <person name="Turgeon B."/>
            <person name="Goodwin S."/>
            <person name="Spatafora J."/>
            <person name="Crous P."/>
            <person name="Grigoriev I."/>
        </authorList>
    </citation>
    <scope>NUCLEOTIDE SEQUENCE</scope>
    <source>
        <strain evidence="2">CBS 125425</strain>
    </source>
</reference>
<feature type="non-terminal residue" evidence="2">
    <location>
        <position position="1"/>
    </location>
</feature>
<dbReference type="GO" id="GO:0005506">
    <property type="term" value="F:iron ion binding"/>
    <property type="evidence" value="ECO:0007669"/>
    <property type="project" value="InterPro"/>
</dbReference>
<evidence type="ECO:0000256" key="1">
    <source>
        <dbReference type="PIRSR" id="PIRSR602401-1"/>
    </source>
</evidence>
<comment type="caution">
    <text evidence="2">The sequence shown here is derived from an EMBL/GenBank/DDBJ whole genome shotgun (WGS) entry which is preliminary data.</text>
</comment>
<evidence type="ECO:0000313" key="2">
    <source>
        <dbReference type="EMBL" id="KAF2738239.1"/>
    </source>
</evidence>
<keyword evidence="1" id="KW-0408">Iron</keyword>
<feature type="binding site" description="axial binding residue" evidence="1">
    <location>
        <position position="416"/>
    </location>
    <ligand>
        <name>heme</name>
        <dbReference type="ChEBI" id="CHEBI:30413"/>
    </ligand>
    <ligandPart>
        <name>Fe</name>
        <dbReference type="ChEBI" id="CHEBI:18248"/>
    </ligandPart>
</feature>
<dbReference type="Pfam" id="PF00067">
    <property type="entry name" value="p450"/>
    <property type="match status" value="1"/>
</dbReference>
<name>A0A9P4V4Y9_9PLEO</name>
<sequence>HPDYGFVEIWEELGEPGCFLVDLAPVVDRGILIIAEPQYVEALVNPMEQFKYSLPKSNNYVPLKPVLGAESIISKDGPAWRALRSRFNPAFQPRYIHSLTESIVSRVDIFTKRLQSLARSGATFKMADYAQDLTTDIITQFTIARDFNAQSTPEGTGDKSSLGILTLSRRLSNMIIDIGHGFGLHMIDPIRPLKLFFYETVFDHKLTAMVKECISSIEDPEPKSIMKLAVSGLSPNKALIRSCVHQVKSFLFAGQDTTATLIQWMCYEMSKSSHSSHHAAILSRLRAEHDTVFGPSPFSALQTLSSPVTAESESILTLKLPYTMAFIKETLRLHPPAATIRTVPWDSTDLSLPLPTGPVSIAGLEVYPSLHLIQRNRNVWGPDAHIFNPDRWLDEAYIAGLPAGAYRPFERGPRNCIGQELATLESTVVLVAIARGFVFEKVGL</sequence>
<dbReference type="PANTHER" id="PTHR24305">
    <property type="entry name" value="CYTOCHROME P450"/>
    <property type="match status" value="1"/>
</dbReference>
<feature type="non-terminal residue" evidence="2">
    <location>
        <position position="444"/>
    </location>
</feature>
<dbReference type="SUPFAM" id="SSF48264">
    <property type="entry name" value="Cytochrome P450"/>
    <property type="match status" value="1"/>
</dbReference>
<accession>A0A9P4V4Y9</accession>
<dbReference type="InterPro" id="IPR036396">
    <property type="entry name" value="Cyt_P450_sf"/>
</dbReference>
<comment type="cofactor">
    <cofactor evidence="1">
        <name>heme</name>
        <dbReference type="ChEBI" id="CHEBI:30413"/>
    </cofactor>
</comment>
<dbReference type="InterPro" id="IPR002401">
    <property type="entry name" value="Cyt_P450_E_grp-I"/>
</dbReference>
<organism evidence="2 3">
    <name type="scientific">Polyplosphaeria fusca</name>
    <dbReference type="NCBI Taxonomy" id="682080"/>
    <lineage>
        <taxon>Eukaryota</taxon>
        <taxon>Fungi</taxon>
        <taxon>Dikarya</taxon>
        <taxon>Ascomycota</taxon>
        <taxon>Pezizomycotina</taxon>
        <taxon>Dothideomycetes</taxon>
        <taxon>Pleosporomycetidae</taxon>
        <taxon>Pleosporales</taxon>
        <taxon>Tetraplosphaeriaceae</taxon>
        <taxon>Polyplosphaeria</taxon>
    </lineage>
</organism>
<dbReference type="GO" id="GO:0016705">
    <property type="term" value="F:oxidoreductase activity, acting on paired donors, with incorporation or reduction of molecular oxygen"/>
    <property type="evidence" value="ECO:0007669"/>
    <property type="project" value="InterPro"/>
</dbReference>
<dbReference type="Proteomes" id="UP000799444">
    <property type="component" value="Unassembled WGS sequence"/>
</dbReference>
<dbReference type="GO" id="GO:0020037">
    <property type="term" value="F:heme binding"/>
    <property type="evidence" value="ECO:0007669"/>
    <property type="project" value="InterPro"/>
</dbReference>
<protein>
    <submittedName>
        <fullName evidence="2">Cytochrome P450</fullName>
    </submittedName>
</protein>
<keyword evidence="3" id="KW-1185">Reference proteome</keyword>
<keyword evidence="1" id="KW-0479">Metal-binding</keyword>